<evidence type="ECO:0000256" key="4">
    <source>
        <dbReference type="ARBA" id="ARBA00023163"/>
    </source>
</evidence>
<protein>
    <submittedName>
        <fullName evidence="9">NAC domain protein</fullName>
    </submittedName>
</protein>
<comment type="subcellular location">
    <subcellularLocation>
        <location evidence="1">Nucleus</location>
    </subcellularLocation>
</comment>
<dbReference type="GO" id="GO:0003700">
    <property type="term" value="F:DNA-binding transcription factor activity"/>
    <property type="evidence" value="ECO:0007669"/>
    <property type="project" value="InterPro"/>
</dbReference>
<dbReference type="Gene3D" id="3.30.730.10">
    <property type="entry name" value="AP2/ERF domain"/>
    <property type="match status" value="1"/>
</dbReference>
<dbReference type="AlphaFoldDB" id="A0A6A3CB88"/>
<accession>A0A6A3CB88</accession>
<dbReference type="InterPro" id="IPR036955">
    <property type="entry name" value="AP2/ERF_dom_sf"/>
</dbReference>
<dbReference type="GO" id="GO:0003677">
    <property type="term" value="F:DNA binding"/>
    <property type="evidence" value="ECO:0007669"/>
    <property type="project" value="UniProtKB-KW"/>
</dbReference>
<dbReference type="InterPro" id="IPR016177">
    <property type="entry name" value="DNA-bd_dom_sf"/>
</dbReference>
<organism evidence="9 10">
    <name type="scientific">Hibiscus syriacus</name>
    <name type="common">Rose of Sharon</name>
    <dbReference type="NCBI Taxonomy" id="106335"/>
    <lineage>
        <taxon>Eukaryota</taxon>
        <taxon>Viridiplantae</taxon>
        <taxon>Streptophyta</taxon>
        <taxon>Embryophyta</taxon>
        <taxon>Tracheophyta</taxon>
        <taxon>Spermatophyta</taxon>
        <taxon>Magnoliopsida</taxon>
        <taxon>eudicotyledons</taxon>
        <taxon>Gunneridae</taxon>
        <taxon>Pentapetalae</taxon>
        <taxon>rosids</taxon>
        <taxon>malvids</taxon>
        <taxon>Malvales</taxon>
        <taxon>Malvaceae</taxon>
        <taxon>Malvoideae</taxon>
        <taxon>Hibiscus</taxon>
    </lineage>
</organism>
<dbReference type="PANTHER" id="PTHR31190:SF142">
    <property type="entry name" value="ETHYLENE-RESPONSIVE TRANSCRIPTION FACTOR RAP2-3"/>
    <property type="match status" value="1"/>
</dbReference>
<keyword evidence="3" id="KW-0238">DNA-binding</keyword>
<dbReference type="Proteomes" id="UP000436088">
    <property type="component" value="Unassembled WGS sequence"/>
</dbReference>
<keyword evidence="4" id="KW-0804">Transcription</keyword>
<proteinExistence type="inferred from homology"/>
<dbReference type="GO" id="GO:0005634">
    <property type="term" value="C:nucleus"/>
    <property type="evidence" value="ECO:0007669"/>
    <property type="project" value="UniProtKB-SubCell"/>
</dbReference>
<reference evidence="9" key="1">
    <citation type="submission" date="2019-09" db="EMBL/GenBank/DDBJ databases">
        <title>Draft genome information of white flower Hibiscus syriacus.</title>
        <authorList>
            <person name="Kim Y.-M."/>
        </authorList>
    </citation>
    <scope>NUCLEOTIDE SEQUENCE [LARGE SCALE GENOMIC DNA]</scope>
    <source>
        <strain evidence="9">YM2019G1</strain>
    </source>
</reference>
<dbReference type="EMBL" id="VEPZ02000399">
    <property type="protein sequence ID" value="KAE8725847.1"/>
    <property type="molecule type" value="Genomic_DNA"/>
</dbReference>
<name>A0A6A3CB88_HIBSY</name>
<evidence type="ECO:0000256" key="2">
    <source>
        <dbReference type="ARBA" id="ARBA00023015"/>
    </source>
</evidence>
<gene>
    <name evidence="9" type="ORF">F3Y22_tig00008013pilonHSYRG00065</name>
</gene>
<dbReference type="PROSITE" id="PS51032">
    <property type="entry name" value="AP2_ERF"/>
    <property type="match status" value="1"/>
</dbReference>
<dbReference type="InterPro" id="IPR044808">
    <property type="entry name" value="ERF_plant"/>
</dbReference>
<feature type="region of interest" description="Disordered" evidence="7">
    <location>
        <begin position="48"/>
        <end position="87"/>
    </location>
</feature>
<dbReference type="GO" id="GO:0009873">
    <property type="term" value="P:ethylene-activated signaling pathway"/>
    <property type="evidence" value="ECO:0007669"/>
    <property type="project" value="InterPro"/>
</dbReference>
<dbReference type="InterPro" id="IPR001471">
    <property type="entry name" value="AP2/ERF_dom"/>
</dbReference>
<dbReference type="SUPFAM" id="SSF54171">
    <property type="entry name" value="DNA-binding domain"/>
    <property type="match status" value="1"/>
</dbReference>
<feature type="domain" description="AP2/ERF" evidence="8">
    <location>
        <begin position="89"/>
        <end position="116"/>
    </location>
</feature>
<dbReference type="PANTHER" id="PTHR31190">
    <property type="entry name" value="DNA-BINDING DOMAIN"/>
    <property type="match status" value="1"/>
</dbReference>
<evidence type="ECO:0000256" key="3">
    <source>
        <dbReference type="ARBA" id="ARBA00023125"/>
    </source>
</evidence>
<dbReference type="SMART" id="SM00380">
    <property type="entry name" value="AP2"/>
    <property type="match status" value="1"/>
</dbReference>
<keyword evidence="5" id="KW-0539">Nucleus</keyword>
<keyword evidence="2" id="KW-0805">Transcription regulation</keyword>
<evidence type="ECO:0000256" key="1">
    <source>
        <dbReference type="ARBA" id="ARBA00004123"/>
    </source>
</evidence>
<keyword evidence="10" id="KW-1185">Reference proteome</keyword>
<evidence type="ECO:0000313" key="10">
    <source>
        <dbReference type="Proteomes" id="UP000436088"/>
    </source>
</evidence>
<comment type="caution">
    <text evidence="9">The sequence shown here is derived from an EMBL/GenBank/DDBJ whole genome shotgun (WGS) entry which is preliminary data.</text>
</comment>
<evidence type="ECO:0000256" key="6">
    <source>
        <dbReference type="ARBA" id="ARBA00024343"/>
    </source>
</evidence>
<comment type="similarity">
    <text evidence="6">Belongs to the AP2/ERF transcription factor family. ERF subfamily.</text>
</comment>
<evidence type="ECO:0000259" key="8">
    <source>
        <dbReference type="PROSITE" id="PS51032"/>
    </source>
</evidence>
<feature type="compositionally biased region" description="Basic and acidic residues" evidence="7">
    <location>
        <begin position="59"/>
        <end position="86"/>
    </location>
</feature>
<evidence type="ECO:0000313" key="9">
    <source>
        <dbReference type="EMBL" id="KAE8725847.1"/>
    </source>
</evidence>
<sequence length="152" mass="16970">MCGGAIISDFIAVKRGRKLTARDLWSELETFSDLLGLGCSNGKDSFDQIDNNKVGSKGKQLEKVTNEDIQKSKRGKEKEGKTERTRKNIYRGIRQRPLGKWAAEIRDPHKGARVWLEPTMKPLSASVGTKPSSTSLNKLSLQLRKAVSWLLS</sequence>
<evidence type="ECO:0000256" key="7">
    <source>
        <dbReference type="SAM" id="MobiDB-lite"/>
    </source>
</evidence>
<evidence type="ECO:0000256" key="5">
    <source>
        <dbReference type="ARBA" id="ARBA00023242"/>
    </source>
</evidence>